<dbReference type="Proteomes" id="UP000479132">
    <property type="component" value="Unassembled WGS sequence"/>
</dbReference>
<dbReference type="Pfam" id="PF25183">
    <property type="entry name" value="OMP_b-brl_4"/>
    <property type="match status" value="1"/>
</dbReference>
<evidence type="ECO:0000256" key="4">
    <source>
        <dbReference type="ARBA" id="ARBA00022692"/>
    </source>
</evidence>
<dbReference type="EMBL" id="JAALLS010000011">
    <property type="protein sequence ID" value="NGP88679.1"/>
    <property type="molecule type" value="Genomic_DNA"/>
</dbReference>
<dbReference type="AlphaFoldDB" id="A0A6M1T3L8"/>
<dbReference type="InterPro" id="IPR039426">
    <property type="entry name" value="TonB-dep_rcpt-like"/>
</dbReference>
<comment type="subcellular location">
    <subcellularLocation>
        <location evidence="1">Cell outer membrane</location>
        <topology evidence="1">Multi-pass membrane protein</topology>
    </subcellularLocation>
</comment>
<dbReference type="GO" id="GO:0009279">
    <property type="term" value="C:cell outer membrane"/>
    <property type="evidence" value="ECO:0007669"/>
    <property type="project" value="UniProtKB-SubCell"/>
</dbReference>
<dbReference type="GO" id="GO:0044718">
    <property type="term" value="P:siderophore transmembrane transport"/>
    <property type="evidence" value="ECO:0007669"/>
    <property type="project" value="TreeGrafter"/>
</dbReference>
<keyword evidence="2" id="KW-0813">Transport</keyword>
<reference evidence="9 10" key="1">
    <citation type="submission" date="2020-02" db="EMBL/GenBank/DDBJ databases">
        <title>Aliifodinibius halophilus 2W32, complete genome.</title>
        <authorList>
            <person name="Li Y."/>
            <person name="Wu S."/>
        </authorList>
    </citation>
    <scope>NUCLEOTIDE SEQUENCE [LARGE SCALE GENOMIC DNA]</scope>
    <source>
        <strain evidence="9 10">2W32</strain>
    </source>
</reference>
<keyword evidence="7" id="KW-0732">Signal</keyword>
<feature type="signal peptide" evidence="7">
    <location>
        <begin position="1"/>
        <end position="20"/>
    </location>
</feature>
<dbReference type="InterPro" id="IPR036942">
    <property type="entry name" value="Beta-barrel_TonB_sf"/>
</dbReference>
<gene>
    <name evidence="9" type="ORF">G3569_09950</name>
</gene>
<dbReference type="Pfam" id="PF13620">
    <property type="entry name" value="CarboxypepD_reg"/>
    <property type="match status" value="1"/>
</dbReference>
<keyword evidence="6" id="KW-0998">Cell outer membrane</keyword>
<protein>
    <submittedName>
        <fullName evidence="9">TonB-dependent receptor</fullName>
    </submittedName>
</protein>
<dbReference type="RefSeq" id="WP_165268650.1">
    <property type="nucleotide sequence ID" value="NZ_JAALLS010000011.1"/>
</dbReference>
<proteinExistence type="predicted"/>
<evidence type="ECO:0000259" key="8">
    <source>
        <dbReference type="Pfam" id="PF25183"/>
    </source>
</evidence>
<keyword evidence="5" id="KW-0472">Membrane</keyword>
<keyword evidence="9" id="KW-0675">Receptor</keyword>
<keyword evidence="10" id="KW-1185">Reference proteome</keyword>
<name>A0A6M1T3L8_9BACT</name>
<evidence type="ECO:0000256" key="2">
    <source>
        <dbReference type="ARBA" id="ARBA00022448"/>
    </source>
</evidence>
<comment type="caution">
    <text evidence="9">The sequence shown here is derived from an EMBL/GenBank/DDBJ whole genome shotgun (WGS) entry which is preliminary data.</text>
</comment>
<dbReference type="InterPro" id="IPR008969">
    <property type="entry name" value="CarboxyPept-like_regulatory"/>
</dbReference>
<dbReference type="PANTHER" id="PTHR30069:SF46">
    <property type="entry name" value="OAR PROTEIN"/>
    <property type="match status" value="1"/>
</dbReference>
<evidence type="ECO:0000313" key="9">
    <source>
        <dbReference type="EMBL" id="NGP88679.1"/>
    </source>
</evidence>
<evidence type="ECO:0000256" key="6">
    <source>
        <dbReference type="ARBA" id="ARBA00023237"/>
    </source>
</evidence>
<accession>A0A6M1T3L8</accession>
<dbReference type="Gene3D" id="2.40.170.20">
    <property type="entry name" value="TonB-dependent receptor, beta-barrel domain"/>
    <property type="match status" value="1"/>
</dbReference>
<dbReference type="GO" id="GO:0015344">
    <property type="term" value="F:siderophore uptake transmembrane transporter activity"/>
    <property type="evidence" value="ECO:0007669"/>
    <property type="project" value="TreeGrafter"/>
</dbReference>
<evidence type="ECO:0000256" key="1">
    <source>
        <dbReference type="ARBA" id="ARBA00004571"/>
    </source>
</evidence>
<sequence>MKRYLSILVAVLLLPMVMFAQGITSGSIEGTVVDTEGEPLPGANVVAIHQPTGSRYGTATRPNGKFTFNSVRVGGPYQIQVTFVGFDAKKKEVPNVQLGETIEVNFTLAEGQLALDEISVVAQVDETFNRDRTGAGTNISSEDMNQTPTLSRSLGDFTRLTPQATGGGSFGGDNDRFNNLLVDGATLNDVFGLGEGTPGSQAGVSSPISIDAIEEFNVDIAPFEVTNNNFTGGQINAVTKSGTNTFTGSAYYQLHNERFVGNYITEDGQTSEDIETFDEKYLGLTLGGPIIEDKLFFFVNGEFKRETAPITGGIMGSSQDNSFDVPASTFSEIQNIAQNKYNYNPGSFGNNLDQKQDNNKILAKIDWNINQEHKLTFRYNYVDATDNEGIGRGSSSYSFSNRQYNFNSTQNSYVAELNSSFGNNTSNTFRAVYTRIRDSRDVVADPFPQVSIEVPLEDGGDTGNILMGIDRFSQANALDQDLIEITDNFTYIRGNHEFTIGTSNQIFKFRNLFVQDDFGNYSFEPIGEPGDPNYVSAVEMFERGNPTYYNYSYLLDDGNRAAEFNALQLGAYVQDKWTVQPNLKLTFGLRVDVPIMPDDPTYNPDVPDAFPGYSTDRVASGNILWSPRFGFNWAPETGEYTTQIRGGAGIFSGTPPFVWISNQYSNTGADYGRVSAGFWEANWGDGFFSPDPNNQPKPGGSNGLPSVETTEVNLIEKDFKYPQAAKFNLAVDQDLPYGVTATLEGVYSKSINAVVYRDINLEQVGTSIYGRPMYGTVFEGRYNNASENPAYVDQRFTNALVLDNTDKGYNYTITSELNKQFDWGLRANVSYTYNRSENVNNGTSSRAISNWTYNEAKDKNDPRIGTSYFEQRHRILANVGYTFSWADRFRTTVSVIYDGHSGAPFSWIYDGNANGDSGDGRYQNDLVYVPASEDEIILESNNWNEMNDFIASNSSLNDYRGEIVPRGSARAPWSNFLDLRINQEIETFSGQKVEITASMFNVLNFLNEDWGKREYVSYNTYQPWTIKEYDNATGKPIISFNPDEVSEDRIYSTSNLGSRWQMQIGLRYSF</sequence>
<evidence type="ECO:0000256" key="5">
    <source>
        <dbReference type="ARBA" id="ARBA00023136"/>
    </source>
</evidence>
<evidence type="ECO:0000256" key="3">
    <source>
        <dbReference type="ARBA" id="ARBA00022452"/>
    </source>
</evidence>
<feature type="domain" description="TonB-dependent transporter Oar-like beta-barrel" evidence="8">
    <location>
        <begin position="238"/>
        <end position="1005"/>
    </location>
</feature>
<dbReference type="Gene3D" id="2.60.40.1120">
    <property type="entry name" value="Carboxypeptidase-like, regulatory domain"/>
    <property type="match status" value="1"/>
</dbReference>
<feature type="chain" id="PRO_5027001029" evidence="7">
    <location>
        <begin position="21"/>
        <end position="1070"/>
    </location>
</feature>
<keyword evidence="4" id="KW-0812">Transmembrane</keyword>
<dbReference type="SUPFAM" id="SSF56935">
    <property type="entry name" value="Porins"/>
    <property type="match status" value="1"/>
</dbReference>
<keyword evidence="3" id="KW-1134">Transmembrane beta strand</keyword>
<dbReference type="InterPro" id="IPR057601">
    <property type="entry name" value="Oar-like_b-barrel"/>
</dbReference>
<evidence type="ECO:0000313" key="10">
    <source>
        <dbReference type="Proteomes" id="UP000479132"/>
    </source>
</evidence>
<organism evidence="9 10">
    <name type="scientific">Fodinibius halophilus</name>
    <dbReference type="NCBI Taxonomy" id="1736908"/>
    <lineage>
        <taxon>Bacteria</taxon>
        <taxon>Pseudomonadati</taxon>
        <taxon>Balneolota</taxon>
        <taxon>Balneolia</taxon>
        <taxon>Balneolales</taxon>
        <taxon>Balneolaceae</taxon>
        <taxon>Fodinibius</taxon>
    </lineage>
</organism>
<evidence type="ECO:0000256" key="7">
    <source>
        <dbReference type="SAM" id="SignalP"/>
    </source>
</evidence>
<dbReference type="PANTHER" id="PTHR30069">
    <property type="entry name" value="TONB-DEPENDENT OUTER MEMBRANE RECEPTOR"/>
    <property type="match status" value="1"/>
</dbReference>
<dbReference type="SUPFAM" id="SSF49464">
    <property type="entry name" value="Carboxypeptidase regulatory domain-like"/>
    <property type="match status" value="1"/>
</dbReference>